<dbReference type="AlphaFoldDB" id="A0A7W8D696"/>
<evidence type="ECO:0000256" key="9">
    <source>
        <dbReference type="ARBA" id="ARBA00023136"/>
    </source>
</evidence>
<evidence type="ECO:0000313" key="13">
    <source>
        <dbReference type="EMBL" id="MBB5208302.1"/>
    </source>
</evidence>
<keyword evidence="8" id="KW-0406">Ion transport</keyword>
<reference evidence="13 14" key="1">
    <citation type="submission" date="2020-08" db="EMBL/GenBank/DDBJ databases">
        <title>Genomic Encyclopedia of Type Strains, Phase IV (KMG-IV): sequencing the most valuable type-strain genomes for metagenomic binning, comparative biology and taxonomic classification.</title>
        <authorList>
            <person name="Goeker M."/>
        </authorList>
    </citation>
    <scope>NUCLEOTIDE SEQUENCE [LARGE SCALE GENOMIC DNA]</scope>
    <source>
        <strain evidence="13 14">DSM 24163</strain>
    </source>
</reference>
<keyword evidence="9 11" id="KW-0472">Membrane</keyword>
<feature type="signal peptide" evidence="12">
    <location>
        <begin position="1"/>
        <end position="23"/>
    </location>
</feature>
<feature type="transmembrane region" description="Helical" evidence="11">
    <location>
        <begin position="491"/>
        <end position="510"/>
    </location>
</feature>
<dbReference type="Gene3D" id="1.20.1730.10">
    <property type="entry name" value="Sodium/glucose cotransporter"/>
    <property type="match status" value="1"/>
</dbReference>
<feature type="transmembrane region" description="Helical" evidence="11">
    <location>
        <begin position="765"/>
        <end position="786"/>
    </location>
</feature>
<gene>
    <name evidence="13" type="ORF">HNQ52_001844</name>
</gene>
<dbReference type="Proteomes" id="UP000521199">
    <property type="component" value="Unassembled WGS sequence"/>
</dbReference>
<accession>A0A7W8D696</accession>
<name>A0A7W8D696_9GAMM</name>
<keyword evidence="6 11" id="KW-1133">Transmembrane helix</keyword>
<evidence type="ECO:0000256" key="4">
    <source>
        <dbReference type="ARBA" id="ARBA00022475"/>
    </source>
</evidence>
<evidence type="ECO:0000256" key="8">
    <source>
        <dbReference type="ARBA" id="ARBA00023065"/>
    </source>
</evidence>
<proteinExistence type="inferred from homology"/>
<sequence>MTVRHAVAALLLGAVAVLAPASARGDALTPLRAEVLPAPPVGTDGAAPMLVSLGRTLVAFDADGGAHTLAAGGSAWQAARWAGAEAPPRIVGAFGDNTRAFVLLGDDGAGRDTTVALADVALDGDALARRPLPPLPLALSATRATLRNGIVSVAGSDAGNAARLYRIDTSATPPAWTTLPVWPGAAPATSLAAQGSGLYASVADAGHESIWGWTADTGWIARTQVPGRVLAGSGHAIGQAHVLYLLQGADGGAVAATFQTITGSWATLPGAVPDSPLASLPWPDGVAWLARDAAGATQLVAAQVQARKHLLSVLDWTVIAVYLFGMIGIGLYFYLRQTRGSTDDFFVGGRTIPFWAAGISLYATNVSSISFIAIPAKAFETNWQYLSNNLMAVLGLMFVAIWIVPVLRRLDLMSVFSYLELRFHPGIRMIASALCVLTQIGARMSVILFLPSLAIATITGLDVVWSILLMGGFTILYTTLGGMKAVIWTDFAQVFVMFGGALFAVAFIVFNLDGGAVQFVDTALAQDKLRLFDFSFDLTKATIWGFVFLVLFDVVLTFPKDQVLMQRVLSTRSDREAGRSVWMFAAIMIPGGVLFYLIGTALFVYYQSNPERMNPLLPIDATFPLFIAAELPRGVTGIIIAGIFAAAMSTLSSIINSVSTMLSVDFFQRIGRRRSERSAVIFAEWSGVMVGLFGIGVALLLSRYDIHSLLDTSIQLFGVLGGGFAGAYTLGMFTRRANAPGVAIGIGSSLCLTLIAWAVDLVHPYFYLAISILLCIVIGYLASLLFPAPTRSLAGLTIYRDLPASAPRAAGTD</sequence>
<feature type="transmembrane region" description="Helical" evidence="11">
    <location>
        <begin position="313"/>
        <end position="334"/>
    </location>
</feature>
<keyword evidence="12" id="KW-0732">Signal</keyword>
<evidence type="ECO:0000256" key="5">
    <source>
        <dbReference type="ARBA" id="ARBA00022692"/>
    </source>
</evidence>
<comment type="caution">
    <text evidence="13">The sequence shown here is derived from an EMBL/GenBank/DDBJ whole genome shotgun (WGS) entry which is preliminary data.</text>
</comment>
<keyword evidence="4" id="KW-1003">Cell membrane</keyword>
<dbReference type="CDD" id="cd11495">
    <property type="entry name" value="SLC5sbd_NIS-like_u3"/>
    <property type="match status" value="1"/>
</dbReference>
<feature type="transmembrane region" description="Helical" evidence="11">
    <location>
        <begin position="386"/>
        <end position="407"/>
    </location>
</feature>
<keyword evidence="10" id="KW-0739">Sodium transport</keyword>
<evidence type="ECO:0000313" key="14">
    <source>
        <dbReference type="Proteomes" id="UP000521199"/>
    </source>
</evidence>
<feature type="transmembrane region" description="Helical" evidence="11">
    <location>
        <begin position="580"/>
        <end position="606"/>
    </location>
</feature>
<comment type="subcellular location">
    <subcellularLocation>
        <location evidence="1">Cell membrane</location>
        <topology evidence="1">Multi-pass membrane protein</topology>
    </subcellularLocation>
</comment>
<dbReference type="GO" id="GO:0015293">
    <property type="term" value="F:symporter activity"/>
    <property type="evidence" value="ECO:0007669"/>
    <property type="project" value="TreeGrafter"/>
</dbReference>
<keyword evidence="14" id="KW-1185">Reference proteome</keyword>
<dbReference type="RefSeq" id="WP_343059285.1">
    <property type="nucleotide sequence ID" value="NZ_JACHHP010000003.1"/>
</dbReference>
<feature type="transmembrane region" description="Helical" evidence="11">
    <location>
        <begin position="427"/>
        <end position="449"/>
    </location>
</feature>
<feature type="transmembrane region" description="Helical" evidence="11">
    <location>
        <begin position="455"/>
        <end position="479"/>
    </location>
</feature>
<dbReference type="GO" id="GO:0005886">
    <property type="term" value="C:plasma membrane"/>
    <property type="evidence" value="ECO:0007669"/>
    <property type="project" value="UniProtKB-SubCell"/>
</dbReference>
<evidence type="ECO:0000256" key="2">
    <source>
        <dbReference type="ARBA" id="ARBA00006434"/>
    </source>
</evidence>
<evidence type="ECO:0000256" key="3">
    <source>
        <dbReference type="ARBA" id="ARBA00022448"/>
    </source>
</evidence>
<evidence type="ECO:0000256" key="11">
    <source>
        <dbReference type="SAM" id="Phobius"/>
    </source>
</evidence>
<feature type="chain" id="PRO_5031412302" evidence="12">
    <location>
        <begin position="24"/>
        <end position="813"/>
    </location>
</feature>
<protein>
    <submittedName>
        <fullName evidence="13">SSS family transporter</fullName>
    </submittedName>
</protein>
<dbReference type="InterPro" id="IPR038377">
    <property type="entry name" value="Na/Glc_symporter_sf"/>
</dbReference>
<keyword evidence="3" id="KW-0813">Transport</keyword>
<feature type="transmembrane region" description="Helical" evidence="11">
    <location>
        <begin position="541"/>
        <end position="559"/>
    </location>
</feature>
<dbReference type="InterPro" id="IPR051163">
    <property type="entry name" value="Sodium:Solute_Symporter_SSF"/>
</dbReference>
<evidence type="ECO:0000256" key="7">
    <source>
        <dbReference type="ARBA" id="ARBA00023053"/>
    </source>
</evidence>
<organism evidence="13 14">
    <name type="scientific">Chiayiivirga flava</name>
    <dbReference type="NCBI Taxonomy" id="659595"/>
    <lineage>
        <taxon>Bacteria</taxon>
        <taxon>Pseudomonadati</taxon>
        <taxon>Pseudomonadota</taxon>
        <taxon>Gammaproteobacteria</taxon>
        <taxon>Lysobacterales</taxon>
        <taxon>Lysobacteraceae</taxon>
        <taxon>Chiayiivirga</taxon>
    </lineage>
</organism>
<dbReference type="PANTHER" id="PTHR42985">
    <property type="entry name" value="SODIUM-COUPLED MONOCARBOXYLATE TRANSPORTER"/>
    <property type="match status" value="1"/>
</dbReference>
<feature type="transmembrane region" description="Helical" evidence="11">
    <location>
        <begin position="635"/>
        <end position="658"/>
    </location>
</feature>
<evidence type="ECO:0000256" key="10">
    <source>
        <dbReference type="ARBA" id="ARBA00023201"/>
    </source>
</evidence>
<dbReference type="PROSITE" id="PS50283">
    <property type="entry name" value="NA_SOLUT_SYMP_3"/>
    <property type="match status" value="1"/>
</dbReference>
<dbReference type="PANTHER" id="PTHR42985:SF40">
    <property type="entry name" value="LD47995P-RELATED"/>
    <property type="match status" value="1"/>
</dbReference>
<feature type="transmembrane region" description="Helical" evidence="11">
    <location>
        <begin position="740"/>
        <end position="759"/>
    </location>
</feature>
<dbReference type="NCBIfam" id="TIGR00813">
    <property type="entry name" value="sss"/>
    <property type="match status" value="1"/>
</dbReference>
<dbReference type="GO" id="GO:0006814">
    <property type="term" value="P:sodium ion transport"/>
    <property type="evidence" value="ECO:0007669"/>
    <property type="project" value="UniProtKB-KW"/>
</dbReference>
<evidence type="ECO:0000256" key="1">
    <source>
        <dbReference type="ARBA" id="ARBA00004651"/>
    </source>
</evidence>
<feature type="transmembrane region" description="Helical" evidence="11">
    <location>
        <begin position="713"/>
        <end position="733"/>
    </location>
</feature>
<evidence type="ECO:0000256" key="12">
    <source>
        <dbReference type="SAM" id="SignalP"/>
    </source>
</evidence>
<feature type="transmembrane region" description="Helical" evidence="11">
    <location>
        <begin position="679"/>
        <end position="701"/>
    </location>
</feature>
<keyword evidence="7" id="KW-0915">Sodium</keyword>
<dbReference type="InterPro" id="IPR001734">
    <property type="entry name" value="Na/solute_symporter"/>
</dbReference>
<feature type="transmembrane region" description="Helical" evidence="11">
    <location>
        <begin position="354"/>
        <end position="374"/>
    </location>
</feature>
<keyword evidence="5 11" id="KW-0812">Transmembrane</keyword>
<dbReference type="EMBL" id="JACHHP010000003">
    <property type="protein sequence ID" value="MBB5208302.1"/>
    <property type="molecule type" value="Genomic_DNA"/>
</dbReference>
<dbReference type="Pfam" id="PF00474">
    <property type="entry name" value="SSF"/>
    <property type="match status" value="1"/>
</dbReference>
<evidence type="ECO:0000256" key="6">
    <source>
        <dbReference type="ARBA" id="ARBA00022989"/>
    </source>
</evidence>
<comment type="similarity">
    <text evidence="2">Belongs to the sodium:solute symporter (SSF) (TC 2.A.21) family.</text>
</comment>